<protein>
    <recommendedName>
        <fullName evidence="4">VanZ-like domain-containing protein</fullName>
    </recommendedName>
</protein>
<keyword evidence="1" id="KW-1133">Transmembrane helix</keyword>
<evidence type="ECO:0000313" key="2">
    <source>
        <dbReference type="EMBL" id="KAK2644744.1"/>
    </source>
</evidence>
<comment type="caution">
    <text evidence="2">The sequence shown here is derived from an EMBL/GenBank/DDBJ whole genome shotgun (WGS) entry which is preliminary data.</text>
</comment>
<keyword evidence="1" id="KW-0472">Membrane</keyword>
<keyword evidence="1" id="KW-0812">Transmembrane</keyword>
<dbReference type="EMBL" id="JANJYI010000006">
    <property type="protein sequence ID" value="KAK2644744.1"/>
    <property type="molecule type" value="Genomic_DNA"/>
</dbReference>
<accession>A0AAD9WUW9</accession>
<evidence type="ECO:0000313" key="3">
    <source>
        <dbReference type="Proteomes" id="UP001280121"/>
    </source>
</evidence>
<evidence type="ECO:0008006" key="4">
    <source>
        <dbReference type="Google" id="ProtNLM"/>
    </source>
</evidence>
<dbReference type="AlphaFoldDB" id="A0AAD9WUW9"/>
<keyword evidence="3" id="KW-1185">Reference proteome</keyword>
<sequence>MDDEDPWLGPDKLYHFVFCFSLTLLISTLASYSPYPSLRSHSISVGSIMSLLAGAAKEFADHLRIFPSAGASFRDGVADALGVLVASRVLSLWRKFSGRSTGDPEHARRVLPV</sequence>
<reference evidence="2" key="1">
    <citation type="journal article" date="2023" name="Plant J.">
        <title>Genome sequences and population genomics provide insights into the demographic history, inbreeding, and mutation load of two 'living fossil' tree species of Dipteronia.</title>
        <authorList>
            <person name="Feng Y."/>
            <person name="Comes H.P."/>
            <person name="Chen J."/>
            <person name="Zhu S."/>
            <person name="Lu R."/>
            <person name="Zhang X."/>
            <person name="Li P."/>
            <person name="Qiu J."/>
            <person name="Olsen K.M."/>
            <person name="Qiu Y."/>
        </authorList>
    </citation>
    <scope>NUCLEOTIDE SEQUENCE</scope>
    <source>
        <strain evidence="2">KIB01</strain>
    </source>
</reference>
<proteinExistence type="predicted"/>
<organism evidence="2 3">
    <name type="scientific">Dipteronia dyeriana</name>
    <dbReference type="NCBI Taxonomy" id="168575"/>
    <lineage>
        <taxon>Eukaryota</taxon>
        <taxon>Viridiplantae</taxon>
        <taxon>Streptophyta</taxon>
        <taxon>Embryophyta</taxon>
        <taxon>Tracheophyta</taxon>
        <taxon>Spermatophyta</taxon>
        <taxon>Magnoliopsida</taxon>
        <taxon>eudicotyledons</taxon>
        <taxon>Gunneridae</taxon>
        <taxon>Pentapetalae</taxon>
        <taxon>rosids</taxon>
        <taxon>malvids</taxon>
        <taxon>Sapindales</taxon>
        <taxon>Sapindaceae</taxon>
        <taxon>Hippocastanoideae</taxon>
        <taxon>Acereae</taxon>
        <taxon>Dipteronia</taxon>
    </lineage>
</organism>
<gene>
    <name evidence="2" type="ORF">Ddye_019939</name>
</gene>
<evidence type="ECO:0000256" key="1">
    <source>
        <dbReference type="SAM" id="Phobius"/>
    </source>
</evidence>
<dbReference type="PANTHER" id="PTHR35462:SF2">
    <property type="entry name" value="TRANSMEMBRANE PROTEIN"/>
    <property type="match status" value="1"/>
</dbReference>
<feature type="transmembrane region" description="Helical" evidence="1">
    <location>
        <begin position="13"/>
        <end position="32"/>
    </location>
</feature>
<dbReference type="PANTHER" id="PTHR35462">
    <property type="match status" value="1"/>
</dbReference>
<dbReference type="Proteomes" id="UP001280121">
    <property type="component" value="Unassembled WGS sequence"/>
</dbReference>
<name>A0AAD9WUW9_9ROSI</name>